<evidence type="ECO:0000256" key="7">
    <source>
        <dbReference type="ARBA" id="ARBA00023004"/>
    </source>
</evidence>
<dbReference type="GO" id="GO:0005506">
    <property type="term" value="F:iron ion binding"/>
    <property type="evidence" value="ECO:0007669"/>
    <property type="project" value="InterPro"/>
</dbReference>
<reference evidence="10 11" key="1">
    <citation type="journal article" date="2020" name="Nat. Food">
        <title>A phased Vanilla planifolia genome enables genetic improvement of flavour and production.</title>
        <authorList>
            <person name="Hasing T."/>
            <person name="Tang H."/>
            <person name="Brym M."/>
            <person name="Khazi F."/>
            <person name="Huang T."/>
            <person name="Chambers A.H."/>
        </authorList>
    </citation>
    <scope>NUCLEOTIDE SEQUENCE [LARGE SCALE GENOMIC DNA]</scope>
    <source>
        <tissue evidence="10">Leaf</tissue>
    </source>
</reference>
<keyword evidence="5" id="KW-0521">NADP</keyword>
<evidence type="ECO:0000256" key="1">
    <source>
        <dbReference type="ARBA" id="ARBA00001971"/>
    </source>
</evidence>
<dbReference type="Pfam" id="PF00067">
    <property type="entry name" value="p450"/>
    <property type="match status" value="1"/>
</dbReference>
<sequence>MALIGAVILLSFLVSVLLLRGSVQRSRRGHLPLPPGPKGWPVLGNLLQVGPNFHQTLYNLSKIHGPILHLRLGSVDFIIVNSKAAAETMLRIDLKFSSRPRTSATYHVSYKQQDMVFTPYGPRWRMLRKLCAVHLFSNKAMEHLRPIREDEVTRLVQKLSRNSSSLVDLSKEIHACATNAISRVLVGRRVFEAGDKAQEFKGMIEELMILASSINIGDFIDVLRWFDLHGLVAKMKKFHQRFDNFLERLIEEHRAGLTETGSANGDMLSILIDLANSQGNGDVVALTDADIKPLLQNMFIAGTETSSNTVEFAIVELIRQPELLARAQQEMDAVVGRGRLVTEGDLHNLPFLQAVVKETFRCHPVAPLSLPAWSPRTSRSMAI</sequence>
<evidence type="ECO:0000256" key="9">
    <source>
        <dbReference type="SAM" id="SignalP"/>
    </source>
</evidence>
<dbReference type="OrthoDB" id="764273at2759"/>
<evidence type="ECO:0000313" key="11">
    <source>
        <dbReference type="Proteomes" id="UP000636800"/>
    </source>
</evidence>
<feature type="signal peptide" evidence="9">
    <location>
        <begin position="1"/>
        <end position="18"/>
    </location>
</feature>
<evidence type="ECO:0000256" key="5">
    <source>
        <dbReference type="ARBA" id="ARBA00022857"/>
    </source>
</evidence>
<proteinExistence type="inferred from homology"/>
<dbReference type="AlphaFoldDB" id="A0A835PTQ9"/>
<keyword evidence="8" id="KW-0503">Monooxygenase</keyword>
<dbReference type="InterPro" id="IPR002401">
    <property type="entry name" value="Cyt_P450_E_grp-I"/>
</dbReference>
<protein>
    <recommendedName>
        <fullName evidence="12">Flavonoid 3'-hydroxylase</fullName>
    </recommendedName>
</protein>
<evidence type="ECO:0000256" key="6">
    <source>
        <dbReference type="ARBA" id="ARBA00023002"/>
    </source>
</evidence>
<dbReference type="PANTHER" id="PTHR47944:SF18">
    <property type="entry name" value="FLAVONOID 3'-MONOOXYGENASE"/>
    <property type="match status" value="1"/>
</dbReference>
<evidence type="ECO:0008006" key="12">
    <source>
        <dbReference type="Google" id="ProtNLM"/>
    </source>
</evidence>
<comment type="similarity">
    <text evidence="2">Belongs to the cytochrome P450 family.</text>
</comment>
<dbReference type="PANTHER" id="PTHR47944">
    <property type="entry name" value="CYTOCHROME P450 98A9"/>
    <property type="match status" value="1"/>
</dbReference>
<dbReference type="InterPro" id="IPR001128">
    <property type="entry name" value="Cyt_P450"/>
</dbReference>
<keyword evidence="6" id="KW-0560">Oxidoreductase</keyword>
<dbReference type="Gene3D" id="1.10.630.10">
    <property type="entry name" value="Cytochrome P450"/>
    <property type="match status" value="1"/>
</dbReference>
<dbReference type="PRINTS" id="PR00463">
    <property type="entry name" value="EP450I"/>
</dbReference>
<comment type="caution">
    <text evidence="10">The sequence shown here is derived from an EMBL/GenBank/DDBJ whole genome shotgun (WGS) entry which is preliminary data.</text>
</comment>
<keyword evidence="3" id="KW-0349">Heme</keyword>
<accession>A0A835PTQ9</accession>
<comment type="cofactor">
    <cofactor evidence="1">
        <name>heme</name>
        <dbReference type="ChEBI" id="CHEBI:30413"/>
    </cofactor>
</comment>
<organism evidence="10 11">
    <name type="scientific">Vanilla planifolia</name>
    <name type="common">Vanilla</name>
    <dbReference type="NCBI Taxonomy" id="51239"/>
    <lineage>
        <taxon>Eukaryota</taxon>
        <taxon>Viridiplantae</taxon>
        <taxon>Streptophyta</taxon>
        <taxon>Embryophyta</taxon>
        <taxon>Tracheophyta</taxon>
        <taxon>Spermatophyta</taxon>
        <taxon>Magnoliopsida</taxon>
        <taxon>Liliopsida</taxon>
        <taxon>Asparagales</taxon>
        <taxon>Orchidaceae</taxon>
        <taxon>Vanilloideae</taxon>
        <taxon>Vanilleae</taxon>
        <taxon>Vanilla</taxon>
    </lineage>
</organism>
<feature type="chain" id="PRO_5032414536" description="Flavonoid 3'-hydroxylase" evidence="9">
    <location>
        <begin position="19"/>
        <end position="383"/>
    </location>
</feature>
<dbReference type="GO" id="GO:0004497">
    <property type="term" value="F:monooxygenase activity"/>
    <property type="evidence" value="ECO:0007669"/>
    <property type="project" value="UniProtKB-KW"/>
</dbReference>
<dbReference type="GO" id="GO:0020037">
    <property type="term" value="F:heme binding"/>
    <property type="evidence" value="ECO:0007669"/>
    <property type="project" value="InterPro"/>
</dbReference>
<evidence type="ECO:0000256" key="8">
    <source>
        <dbReference type="ARBA" id="ARBA00023033"/>
    </source>
</evidence>
<evidence type="ECO:0000256" key="3">
    <source>
        <dbReference type="ARBA" id="ARBA00022617"/>
    </source>
</evidence>
<evidence type="ECO:0000256" key="4">
    <source>
        <dbReference type="ARBA" id="ARBA00022723"/>
    </source>
</evidence>
<keyword evidence="9" id="KW-0732">Signal</keyword>
<gene>
    <name evidence="10" type="ORF">HPP92_023632</name>
</gene>
<dbReference type="EMBL" id="JADCNL010000012">
    <property type="protein sequence ID" value="KAG0458475.1"/>
    <property type="molecule type" value="Genomic_DNA"/>
</dbReference>
<dbReference type="SUPFAM" id="SSF48264">
    <property type="entry name" value="Cytochrome P450"/>
    <property type="match status" value="1"/>
</dbReference>
<evidence type="ECO:0000313" key="10">
    <source>
        <dbReference type="EMBL" id="KAG0458475.1"/>
    </source>
</evidence>
<name>A0A835PTQ9_VANPL</name>
<dbReference type="GO" id="GO:0016705">
    <property type="term" value="F:oxidoreductase activity, acting on paired donors, with incorporation or reduction of molecular oxygen"/>
    <property type="evidence" value="ECO:0007669"/>
    <property type="project" value="InterPro"/>
</dbReference>
<keyword evidence="11" id="KW-1185">Reference proteome</keyword>
<dbReference type="PRINTS" id="PR00385">
    <property type="entry name" value="P450"/>
</dbReference>
<dbReference type="InterPro" id="IPR036396">
    <property type="entry name" value="Cyt_P450_sf"/>
</dbReference>
<keyword evidence="7" id="KW-0408">Iron</keyword>
<keyword evidence="4" id="KW-0479">Metal-binding</keyword>
<dbReference type="Proteomes" id="UP000636800">
    <property type="component" value="Chromosome 12"/>
</dbReference>
<evidence type="ECO:0000256" key="2">
    <source>
        <dbReference type="ARBA" id="ARBA00010617"/>
    </source>
</evidence>